<evidence type="ECO:0000313" key="7">
    <source>
        <dbReference type="Proteomes" id="UP001314263"/>
    </source>
</evidence>
<dbReference type="PIRSF" id="PIRSF006232">
    <property type="entry name" value="Pirin"/>
    <property type="match status" value="1"/>
</dbReference>
<dbReference type="CDD" id="cd02247">
    <property type="entry name" value="cupin_pirin_C"/>
    <property type="match status" value="1"/>
</dbReference>
<dbReference type="InterPro" id="IPR011051">
    <property type="entry name" value="RmlC_Cupin_sf"/>
</dbReference>
<dbReference type="SUPFAM" id="SSF51182">
    <property type="entry name" value="RmlC-like cupins"/>
    <property type="match status" value="1"/>
</dbReference>
<gene>
    <name evidence="6" type="ORF">CVIRNUC_009912</name>
</gene>
<comment type="cofactor">
    <cofactor evidence="2">
        <name>Fe cation</name>
        <dbReference type="ChEBI" id="CHEBI:24875"/>
    </cofactor>
    <text evidence="2">Binds 1 Fe cation per subunit.</text>
</comment>
<keyword evidence="7" id="KW-1185">Reference proteome</keyword>
<dbReference type="PANTHER" id="PTHR13903">
    <property type="entry name" value="PIRIN-RELATED"/>
    <property type="match status" value="1"/>
</dbReference>
<dbReference type="CDD" id="cd02909">
    <property type="entry name" value="cupin_pirin_N"/>
    <property type="match status" value="1"/>
</dbReference>
<evidence type="ECO:0000256" key="3">
    <source>
        <dbReference type="RuleBase" id="RU003457"/>
    </source>
</evidence>
<dbReference type="GO" id="GO:0046872">
    <property type="term" value="F:metal ion binding"/>
    <property type="evidence" value="ECO:0007669"/>
    <property type="project" value="UniProtKB-KW"/>
</dbReference>
<dbReference type="EMBL" id="CAUYUE010000015">
    <property type="protein sequence ID" value="CAK0786698.1"/>
    <property type="molecule type" value="Genomic_DNA"/>
</dbReference>
<accession>A0AAV1IHB8</accession>
<dbReference type="InterPro" id="IPR012093">
    <property type="entry name" value="Pirin"/>
</dbReference>
<evidence type="ECO:0008006" key="8">
    <source>
        <dbReference type="Google" id="ProtNLM"/>
    </source>
</evidence>
<feature type="domain" description="Pirin N-terminal" evidence="4">
    <location>
        <begin position="23"/>
        <end position="122"/>
    </location>
</feature>
<reference evidence="6 7" key="1">
    <citation type="submission" date="2023-10" db="EMBL/GenBank/DDBJ databases">
        <authorList>
            <person name="Maclean D."/>
            <person name="Macfadyen A."/>
        </authorList>
    </citation>
    <scope>NUCLEOTIDE SEQUENCE [LARGE SCALE GENOMIC DNA]</scope>
</reference>
<keyword evidence="2" id="KW-0479">Metal-binding</keyword>
<feature type="binding site" evidence="2">
    <location>
        <position position="106"/>
    </location>
    <ligand>
        <name>Fe cation</name>
        <dbReference type="ChEBI" id="CHEBI:24875"/>
    </ligand>
</feature>
<sequence length="287" mass="31291">MVLRPREVETVIQGQKMMEGAGVRICRTLGTSKLRNLDPFLMLDELRMPAREASAGFPDHPHRGFETCSIMFSGKMEHHDSVGNQGVIGPGGVQWMTAGRGIVHSEMPKVTEGDLWGFQLWINLPAKDKMVKPRYQDYQADEIKTVEHGGARIRVMAGDSHGLTGPVAMRNPGLLLDVTLQQGATFTQELDSSWNGFIYVCDGEGSVAGTAASKELALVLGKGSCISATTESKGGMHFLLIAGKPIGEPIVQYGPFVMNTQEQIEEAFRDHQRGLLQNPTDDVWAAA</sequence>
<feature type="binding site" evidence="2">
    <location>
        <position position="62"/>
    </location>
    <ligand>
        <name>Fe cation</name>
        <dbReference type="ChEBI" id="CHEBI:24875"/>
    </ligand>
</feature>
<feature type="binding site" evidence="2">
    <location>
        <position position="60"/>
    </location>
    <ligand>
        <name>Fe cation</name>
        <dbReference type="ChEBI" id="CHEBI:24875"/>
    </ligand>
</feature>
<dbReference type="InterPro" id="IPR003829">
    <property type="entry name" value="Pirin_N_dom"/>
</dbReference>
<protein>
    <recommendedName>
        <fullName evidence="8">Pirin</fullName>
    </recommendedName>
</protein>
<dbReference type="Pfam" id="PF05726">
    <property type="entry name" value="Pirin_C"/>
    <property type="match status" value="1"/>
</dbReference>
<name>A0AAV1IHB8_9CHLO</name>
<evidence type="ECO:0000259" key="5">
    <source>
        <dbReference type="Pfam" id="PF05726"/>
    </source>
</evidence>
<dbReference type="Proteomes" id="UP001314263">
    <property type="component" value="Unassembled WGS sequence"/>
</dbReference>
<dbReference type="InterPro" id="IPR008778">
    <property type="entry name" value="Pirin_C_dom"/>
</dbReference>
<dbReference type="PANTHER" id="PTHR13903:SF8">
    <property type="entry name" value="PIRIN"/>
    <property type="match status" value="1"/>
</dbReference>
<organism evidence="6 7">
    <name type="scientific">Coccomyxa viridis</name>
    <dbReference type="NCBI Taxonomy" id="1274662"/>
    <lineage>
        <taxon>Eukaryota</taxon>
        <taxon>Viridiplantae</taxon>
        <taxon>Chlorophyta</taxon>
        <taxon>core chlorophytes</taxon>
        <taxon>Trebouxiophyceae</taxon>
        <taxon>Trebouxiophyceae incertae sedis</taxon>
        <taxon>Coccomyxaceae</taxon>
        <taxon>Coccomyxa</taxon>
    </lineage>
</organism>
<evidence type="ECO:0000313" key="6">
    <source>
        <dbReference type="EMBL" id="CAK0786698.1"/>
    </source>
</evidence>
<keyword evidence="2" id="KW-0408">Iron</keyword>
<feature type="binding site" evidence="2">
    <location>
        <position position="104"/>
    </location>
    <ligand>
        <name>Fe cation</name>
        <dbReference type="ChEBI" id="CHEBI:24875"/>
    </ligand>
</feature>
<dbReference type="Pfam" id="PF02678">
    <property type="entry name" value="Pirin"/>
    <property type="match status" value="1"/>
</dbReference>
<feature type="domain" description="Pirin C-terminal" evidence="5">
    <location>
        <begin position="176"/>
        <end position="274"/>
    </location>
</feature>
<dbReference type="Gene3D" id="2.60.120.10">
    <property type="entry name" value="Jelly Rolls"/>
    <property type="match status" value="2"/>
</dbReference>
<dbReference type="AlphaFoldDB" id="A0AAV1IHB8"/>
<evidence type="ECO:0000256" key="1">
    <source>
        <dbReference type="ARBA" id="ARBA00008416"/>
    </source>
</evidence>
<comment type="similarity">
    <text evidence="1 3">Belongs to the pirin family.</text>
</comment>
<comment type="caution">
    <text evidence="6">The sequence shown here is derived from an EMBL/GenBank/DDBJ whole genome shotgun (WGS) entry which is preliminary data.</text>
</comment>
<evidence type="ECO:0000259" key="4">
    <source>
        <dbReference type="Pfam" id="PF02678"/>
    </source>
</evidence>
<dbReference type="InterPro" id="IPR014710">
    <property type="entry name" value="RmlC-like_jellyroll"/>
</dbReference>
<evidence type="ECO:0000256" key="2">
    <source>
        <dbReference type="PIRSR" id="PIRSR006232-1"/>
    </source>
</evidence>
<proteinExistence type="inferred from homology"/>